<keyword evidence="1" id="KW-1133">Transmembrane helix</keyword>
<dbReference type="EMBL" id="PFBK01000002">
    <property type="protein sequence ID" value="PIR84178.1"/>
    <property type="molecule type" value="Genomic_DNA"/>
</dbReference>
<name>A0A2H0UCM3_9BACT</name>
<feature type="transmembrane region" description="Helical" evidence="1">
    <location>
        <begin position="7"/>
        <end position="28"/>
    </location>
</feature>
<sequence length="445" mass="47567">MKTRTIIAYSLAAMIVLIVGAFSGWYFFLKTQSQTTATEDAARGYTITPRGNTTEQSSQTSEIERAGFFSRLLSSITGSGTGVSEPLATILTSDISGFSETSAPTSTSTSVVATQRPAQLLHVHTKPVAGMAFISIGGSELLRYVERSSGNIFEANPETGLAERLTNTLVPKIYEVSFTPGGRIIERSLDAAGTIVTTVGSVSTSTSSATSSMMFSSIALPPHIKNITFDPKTGALLYFIREASGVAGIRAEWSGAKPKKVFASTIVHWRPQWLSDGRIILTQNASDDIPGYAYEMKADGTLTSLVRAVPGLTTLPRAGGALLYGQSSGGVLALFVQTQGSAPIRLQMRTIADKCVWSSEAELIAYCGVPQGVTPRRFLDEWYRGATHSSDALWRINATTGSAEIVYTPGTSIDMENLTVSSAGTHIAFMNATDKSLWLLRLAEE</sequence>
<dbReference type="AlphaFoldDB" id="A0A2H0UCM3"/>
<evidence type="ECO:0000313" key="2">
    <source>
        <dbReference type="EMBL" id="PIR84178.1"/>
    </source>
</evidence>
<evidence type="ECO:0000256" key="1">
    <source>
        <dbReference type="SAM" id="Phobius"/>
    </source>
</evidence>
<dbReference type="SUPFAM" id="SSF82171">
    <property type="entry name" value="DPP6 N-terminal domain-like"/>
    <property type="match status" value="1"/>
</dbReference>
<organism evidence="2 3">
    <name type="scientific">Candidatus Kaiserbacteria bacterium CG10_big_fil_rev_8_21_14_0_10_51_14</name>
    <dbReference type="NCBI Taxonomy" id="1974610"/>
    <lineage>
        <taxon>Bacteria</taxon>
        <taxon>Candidatus Kaiseribacteriota</taxon>
    </lineage>
</organism>
<keyword evidence="1" id="KW-0472">Membrane</keyword>
<proteinExistence type="predicted"/>
<protein>
    <submittedName>
        <fullName evidence="2">Uncharacterized protein</fullName>
    </submittedName>
</protein>
<gene>
    <name evidence="2" type="ORF">COU18_00275</name>
</gene>
<reference evidence="3" key="1">
    <citation type="submission" date="2017-09" db="EMBL/GenBank/DDBJ databases">
        <title>Depth-based differentiation of microbial function through sediment-hosted aquifers and enrichment of novel symbionts in the deep terrestrial subsurface.</title>
        <authorList>
            <person name="Probst A.J."/>
            <person name="Ladd B."/>
            <person name="Jarett J.K."/>
            <person name="Geller-Mcgrath D.E."/>
            <person name="Sieber C.M.K."/>
            <person name="Emerson J.B."/>
            <person name="Anantharaman K."/>
            <person name="Thomas B.C."/>
            <person name="Malmstrom R."/>
            <person name="Stieglmeier M."/>
            <person name="Klingl A."/>
            <person name="Woyke T."/>
            <person name="Ryan C.M."/>
            <person name="Banfield J.F."/>
        </authorList>
    </citation>
    <scope>NUCLEOTIDE SEQUENCE [LARGE SCALE GENOMIC DNA]</scope>
</reference>
<accession>A0A2H0UCM3</accession>
<dbReference type="Proteomes" id="UP000231192">
    <property type="component" value="Unassembled WGS sequence"/>
</dbReference>
<evidence type="ECO:0000313" key="3">
    <source>
        <dbReference type="Proteomes" id="UP000231192"/>
    </source>
</evidence>
<comment type="caution">
    <text evidence="2">The sequence shown here is derived from an EMBL/GenBank/DDBJ whole genome shotgun (WGS) entry which is preliminary data.</text>
</comment>
<keyword evidence="1" id="KW-0812">Transmembrane</keyword>